<gene>
    <name evidence="4" type="primary">AFG1_1</name>
    <name evidence="4" type="ORF">MARU1_000236</name>
</gene>
<comment type="similarity">
    <text evidence="1">Belongs to the AFG1 ATPase family.</text>
</comment>
<dbReference type="GO" id="GO:0005739">
    <property type="term" value="C:mitochondrion"/>
    <property type="evidence" value="ECO:0007669"/>
    <property type="project" value="TreeGrafter"/>
</dbReference>
<dbReference type="PANTHER" id="PTHR12169">
    <property type="entry name" value="ATPASE N2B"/>
    <property type="match status" value="1"/>
</dbReference>
<dbReference type="InterPro" id="IPR005654">
    <property type="entry name" value="ATPase_AFG1-like"/>
</dbReference>
<evidence type="ECO:0000313" key="4">
    <source>
        <dbReference type="EMBL" id="WFD14235.1"/>
    </source>
</evidence>
<name>A0AAJ5YW12_9BASI</name>
<keyword evidence="2" id="KW-0547">Nucleotide-binding</keyword>
<dbReference type="NCBIfam" id="NF040713">
    <property type="entry name" value="ZapE"/>
    <property type="match status" value="1"/>
</dbReference>
<evidence type="ECO:0000256" key="1">
    <source>
        <dbReference type="ARBA" id="ARBA00010322"/>
    </source>
</evidence>
<dbReference type="Proteomes" id="UP001217582">
    <property type="component" value="Chromosome 1"/>
</dbReference>
<proteinExistence type="inferred from homology"/>
<dbReference type="PANTHER" id="PTHR12169:SF6">
    <property type="entry name" value="AFG1-LIKE ATPASE"/>
    <property type="match status" value="1"/>
</dbReference>
<dbReference type="InterPro" id="IPR027417">
    <property type="entry name" value="P-loop_NTPase"/>
</dbReference>
<dbReference type="GO" id="GO:0006515">
    <property type="term" value="P:protein quality control for misfolded or incompletely synthesized proteins"/>
    <property type="evidence" value="ECO:0007669"/>
    <property type="project" value="TreeGrafter"/>
</dbReference>
<keyword evidence="3" id="KW-0067">ATP-binding</keyword>
<dbReference type="Gene3D" id="3.40.50.300">
    <property type="entry name" value="P-loop containing nucleotide triphosphate hydrolases"/>
    <property type="match status" value="1"/>
</dbReference>
<protein>
    <submittedName>
        <fullName evidence="4">Peroxisome-assembly ATPase</fullName>
        <ecNumber evidence="4">3.6.4.7</ecNumber>
    </submittedName>
</protein>
<accession>A0AAJ5YW12</accession>
<dbReference type="EMBL" id="CP119916">
    <property type="protein sequence ID" value="WFD14235.1"/>
    <property type="molecule type" value="Genomic_DNA"/>
</dbReference>
<dbReference type="GO" id="GO:0005524">
    <property type="term" value="F:ATP binding"/>
    <property type="evidence" value="ECO:0007669"/>
    <property type="project" value="UniProtKB-KW"/>
</dbReference>
<dbReference type="Pfam" id="PF03969">
    <property type="entry name" value="AFG1_ATPase"/>
    <property type="match status" value="1"/>
</dbReference>
<dbReference type="EC" id="3.6.4.7" evidence="4"/>
<dbReference type="AlphaFoldDB" id="A0AAJ5YW12"/>
<organism evidence="4 5">
    <name type="scientific">Malassezia arunalokei</name>
    <dbReference type="NCBI Taxonomy" id="1514897"/>
    <lineage>
        <taxon>Eukaryota</taxon>
        <taxon>Fungi</taxon>
        <taxon>Dikarya</taxon>
        <taxon>Basidiomycota</taxon>
        <taxon>Ustilaginomycotina</taxon>
        <taxon>Malasseziomycetes</taxon>
        <taxon>Malasseziales</taxon>
        <taxon>Malasseziaceae</taxon>
        <taxon>Malassezia</taxon>
    </lineage>
</organism>
<sequence length="470" mass="54024">MWSLSSRIVARNATRCVPCRLSQFSTSVDVAPSERYGRKVREGTIQRDDFQRQIVSILDHLHYDLRTYKQPPVPDVEACLDATTSTSWGLWGSLTNWFWQSTHGEESRPLLRPAGAPQSLYLYGDVGTGKSMLMDLFYHTLPSNITRKRRVHFHQFMIDVQKSSHAFKARYQDKGHDVDPIEPVIRDIAQKAEVLCFDEFQVVDIADAMILRRLLEGLLRYGVVIVTTSNRHPTELYKNGIQRSSFIPCIELIESQYDVVSLNSGTDYRKVPQTRYQTYFTLSDSQGAAEYEQLWQELTQSEPVVEHRSLPVWGRSLQVPKSTSRVARFTFVQLCGEPRSAADYIALCRKFHAIFIDDIPHMNLDMRDWARRFITFVDAAYESKARLFCTSEVDIMKVFSNTTTWDEMSSSQMRVLMDDLNLDMSDIGSSSIFSGQEELFAFARLLSRLSEMQTKAYAEMSAQLYHLNAS</sequence>
<evidence type="ECO:0000313" key="5">
    <source>
        <dbReference type="Proteomes" id="UP001217582"/>
    </source>
</evidence>
<keyword evidence="5" id="KW-1185">Reference proteome</keyword>
<dbReference type="GO" id="GO:0016887">
    <property type="term" value="F:ATP hydrolysis activity"/>
    <property type="evidence" value="ECO:0007669"/>
    <property type="project" value="InterPro"/>
</dbReference>
<reference evidence="4 5" key="1">
    <citation type="submission" date="2023-03" db="EMBL/GenBank/DDBJ databases">
        <title>Mating type loci evolution in Malassezia.</title>
        <authorList>
            <person name="Coelho M.A."/>
        </authorList>
    </citation>
    <scope>NUCLEOTIDE SEQUENCE [LARGE SCALE GENOMIC DNA]</scope>
    <source>
        <strain evidence="4 5">CBS 13387</strain>
    </source>
</reference>
<evidence type="ECO:0000256" key="2">
    <source>
        <dbReference type="ARBA" id="ARBA00022741"/>
    </source>
</evidence>
<evidence type="ECO:0000256" key="3">
    <source>
        <dbReference type="ARBA" id="ARBA00022840"/>
    </source>
</evidence>
<keyword evidence="4" id="KW-0378">Hydrolase</keyword>
<dbReference type="SUPFAM" id="SSF52540">
    <property type="entry name" value="P-loop containing nucleoside triphosphate hydrolases"/>
    <property type="match status" value="1"/>
</dbReference>